<evidence type="ECO:0000256" key="5">
    <source>
        <dbReference type="ARBA" id="ARBA00022692"/>
    </source>
</evidence>
<dbReference type="NCBIfam" id="TIGR03929">
    <property type="entry name" value="T7_esaA_Nterm"/>
    <property type="match status" value="1"/>
</dbReference>
<dbReference type="GO" id="GO:0005886">
    <property type="term" value="C:plasma membrane"/>
    <property type="evidence" value="ECO:0007669"/>
    <property type="project" value="UniProtKB-SubCell"/>
</dbReference>
<dbReference type="AlphaFoldDB" id="A0A7X0XQ81"/>
<reference evidence="12 13" key="1">
    <citation type="submission" date="2020-03" db="EMBL/GenBank/DDBJ databases">
        <title>Soil Listeria distribution.</title>
        <authorList>
            <person name="Liao J."/>
            <person name="Wiedmann M."/>
        </authorList>
    </citation>
    <scope>NUCLEOTIDE SEQUENCE [LARGE SCALE GENOMIC DNA]</scope>
    <source>
        <strain evidence="12 13">FSL L7-1017</strain>
    </source>
</reference>
<evidence type="ECO:0000256" key="11">
    <source>
        <dbReference type="SAM" id="Phobius"/>
    </source>
</evidence>
<dbReference type="EMBL" id="JAARUV010000002">
    <property type="protein sequence ID" value="MBC1778680.1"/>
    <property type="molecule type" value="Genomic_DNA"/>
</dbReference>
<accession>A0A7X0XQ81</accession>
<feature type="transmembrane region" description="Helical" evidence="11">
    <location>
        <begin position="758"/>
        <end position="778"/>
    </location>
</feature>
<keyword evidence="8 11" id="KW-0472">Membrane</keyword>
<feature type="transmembrane region" description="Helical" evidence="11">
    <location>
        <begin position="861"/>
        <end position="884"/>
    </location>
</feature>
<evidence type="ECO:0000256" key="9">
    <source>
        <dbReference type="ARBA" id="ARBA00046722"/>
    </source>
</evidence>
<feature type="transmembrane region" description="Helical" evidence="11">
    <location>
        <begin position="904"/>
        <end position="935"/>
    </location>
</feature>
<evidence type="ECO:0000256" key="3">
    <source>
        <dbReference type="ARBA" id="ARBA00020819"/>
    </source>
</evidence>
<evidence type="ECO:0000256" key="7">
    <source>
        <dbReference type="ARBA" id="ARBA00023026"/>
    </source>
</evidence>
<dbReference type="Proteomes" id="UP000547643">
    <property type="component" value="Unassembled WGS sequence"/>
</dbReference>
<dbReference type="InterPro" id="IPR051328">
    <property type="entry name" value="T7SS_ABC-Transporter"/>
</dbReference>
<keyword evidence="6 11" id="KW-1133">Transmembrane helix</keyword>
<feature type="transmembrane region" description="Helical" evidence="11">
    <location>
        <begin position="799"/>
        <end position="820"/>
    </location>
</feature>
<keyword evidence="10" id="KW-0175">Coiled coil</keyword>
<dbReference type="PANTHER" id="PTHR43077">
    <property type="entry name" value="TRANSPORT PERMEASE YVFS-RELATED"/>
    <property type="match status" value="1"/>
</dbReference>
<comment type="caution">
    <text evidence="12">The sequence shown here is derived from an EMBL/GenBank/DDBJ whole genome shotgun (WGS) entry which is preliminary data.</text>
</comment>
<dbReference type="NCBIfam" id="TIGR03061">
    <property type="entry name" value="pip_yhgE_Nterm"/>
    <property type="match status" value="1"/>
</dbReference>
<dbReference type="Gene3D" id="3.40.1710.10">
    <property type="entry name" value="abc type-2 transporter like domain"/>
    <property type="match status" value="1"/>
</dbReference>
<evidence type="ECO:0000256" key="6">
    <source>
        <dbReference type="ARBA" id="ARBA00022989"/>
    </source>
</evidence>
<evidence type="ECO:0000256" key="2">
    <source>
        <dbReference type="ARBA" id="ARBA00008338"/>
    </source>
</evidence>
<feature type="coiled-coil region" evidence="10">
    <location>
        <begin position="266"/>
        <end position="314"/>
    </location>
</feature>
<evidence type="ECO:0000313" key="12">
    <source>
        <dbReference type="EMBL" id="MBC1778680.1"/>
    </source>
</evidence>
<organism evidence="12 13">
    <name type="scientific">Listeria booriae</name>
    <dbReference type="NCBI Taxonomy" id="1552123"/>
    <lineage>
        <taxon>Bacteria</taxon>
        <taxon>Bacillati</taxon>
        <taxon>Bacillota</taxon>
        <taxon>Bacilli</taxon>
        <taxon>Bacillales</taxon>
        <taxon>Listeriaceae</taxon>
        <taxon>Listeria</taxon>
    </lineage>
</organism>
<evidence type="ECO:0000256" key="8">
    <source>
        <dbReference type="ARBA" id="ARBA00023136"/>
    </source>
</evidence>
<evidence type="ECO:0000256" key="10">
    <source>
        <dbReference type="SAM" id="Coils"/>
    </source>
</evidence>
<feature type="transmembrane region" description="Helical" evidence="11">
    <location>
        <begin position="832"/>
        <end position="854"/>
    </location>
</feature>
<keyword evidence="5 11" id="KW-0812">Transmembrane</keyword>
<evidence type="ECO:0000313" key="13">
    <source>
        <dbReference type="Proteomes" id="UP000547643"/>
    </source>
</evidence>
<dbReference type="PANTHER" id="PTHR43077:SF10">
    <property type="entry name" value="TRANSPORT PERMEASE PROTEIN"/>
    <property type="match status" value="1"/>
</dbReference>
<sequence length="948" mass="102342">MRKTVQLIVISILIIAVPIVSAFFVFSGVYENMLQPQLSIALVNEDKGASFNGQEIYFGQAFVKDIERNTDYDWTVVSRGTADLGLASGDYDLAIIIPSDFSFKAVALNETSPEQVQIAYKLSPSANFLIEENGQKAVGDIQAMLNSKLIDTYFSSVLHNLQLAQKNVGGMVTAESEHNTILHDEIAVNLVSLEKNFSGVEQSSASLSSSVGSLETSSISFAERALKASQTQSAFSDELNKYFQLQNDNTVSAELVLAKDSQLDSVMQSNTEISQLQSANRNLTEQLIDNKETVEQLQLQMAAIHDELQAVVDNSDGNGNKNVLWQSIYDEMEANLPRDGSLNGIPSQIQGLCPNTSSYDTSGNADLTAVQQICSTVSSQNPVTRMYTMTSTSELPVLDLLSDWNFSIQLAVGSSAPTIKINNRTVNGTYDATSGVWTGTQLANAHGTTGGQTLTVAYTMASSGGVPNPSVSAQVVDQSGVPQTMNVSTTATVQSLPLPNATQIKNAHMLDAYFSVTYGADAQTLVANSGGDLTTYLTNLATTADTSNGARSQLANDLTTSAYNNMRSTIEKLLTDKVNPYIIDLNAHHDALVASITSSNNIQTSLDNFAITLADWQQQEASINTDLVALVAQLQNESEVLVEIGKSEAGIVTTSLSIADQTKSQASTITAMHENSERLAKNAQAIATESGVAVTTLNKAITISDETLESNSNYNENFASVFENSRIGQRDNNELYQFLSQPVGNSNISRNLDSAQTLIPYFTLLLLSIASFFTAYSFQSRKSKYDVNDLNAPSLPKQNLQTAGMLSLFAVSVGLIIGGISAFVGELLGTDLIAWMVLSAITSITITLLSYALLKWLKSFGMLLILLSLFLYCVMNSVLGFHIAEGSRVSFIQNLSPLWQLEQTFNQILFAMSGTYLIVIFIMLALCGLCILAIVSLGWRRKGVDVNA</sequence>
<feature type="transmembrane region" description="Helical" evidence="11">
    <location>
        <begin position="7"/>
        <end position="30"/>
    </location>
</feature>
<protein>
    <recommendedName>
        <fullName evidence="3">Type VII secretion system accessory factor EsaA</fullName>
    </recommendedName>
</protein>
<keyword evidence="4" id="KW-1003">Cell membrane</keyword>
<dbReference type="InterPro" id="IPR017500">
    <property type="entry name" value="Phage_infect_YhgE_N"/>
</dbReference>
<keyword evidence="7" id="KW-0843">Virulence</keyword>
<comment type="subunit">
    <text evidence="9">Homodimer. Interacts with EssB.</text>
</comment>
<name>A0A7X0XQ81_9LIST</name>
<proteinExistence type="inferred from homology"/>
<comment type="similarity">
    <text evidence="2">Belongs to the EsaA family.</text>
</comment>
<dbReference type="InterPro" id="IPR023838">
    <property type="entry name" value="T7SS_EsaA"/>
</dbReference>
<evidence type="ECO:0000256" key="4">
    <source>
        <dbReference type="ARBA" id="ARBA00022475"/>
    </source>
</evidence>
<gene>
    <name evidence="12" type="primary">esaA</name>
    <name evidence="12" type="ORF">HCA46_07525</name>
</gene>
<evidence type="ECO:0000256" key="1">
    <source>
        <dbReference type="ARBA" id="ARBA00004651"/>
    </source>
</evidence>
<comment type="subcellular location">
    <subcellularLocation>
        <location evidence="1">Cell membrane</location>
        <topology evidence="1">Multi-pass membrane protein</topology>
    </subcellularLocation>
</comment>